<dbReference type="EMBL" id="NHOQ01001000">
    <property type="protein sequence ID" value="PWA27685.1"/>
    <property type="molecule type" value="Genomic_DNA"/>
</dbReference>
<evidence type="ECO:0000313" key="2">
    <source>
        <dbReference type="EMBL" id="PWA27685.1"/>
    </source>
</evidence>
<comment type="caution">
    <text evidence="2">The sequence shown here is derived from an EMBL/GenBank/DDBJ whole genome shotgun (WGS) entry which is preliminary data.</text>
</comment>
<accession>A0A315VWI8</accession>
<reference evidence="2 3" key="1">
    <citation type="journal article" date="2018" name="G3 (Bethesda)">
        <title>A High-Quality Reference Genome for the Invasive Mosquitofish Gambusia affinis Using a Chicago Library.</title>
        <authorList>
            <person name="Hoffberg S.L."/>
            <person name="Troendle N.J."/>
            <person name="Glenn T.C."/>
            <person name="Mahmud O."/>
            <person name="Louha S."/>
            <person name="Chalopin D."/>
            <person name="Bennetzen J.L."/>
            <person name="Mauricio R."/>
        </authorList>
    </citation>
    <scope>NUCLEOTIDE SEQUENCE [LARGE SCALE GENOMIC DNA]</scope>
    <source>
        <strain evidence="2">NE01/NJP1002.9</strain>
        <tissue evidence="2">Muscle</tissue>
    </source>
</reference>
<proteinExistence type="predicted"/>
<sequence length="178" mass="20324">MESHRGQRSSNPPEVANFLASTHPTFFDFLGYLLSAHEKRERIAATVALVNLSYIHSVVYQIIACALLELIMQLVADFIWHPLQISRMIRSLSSSRWARSSSSAEVKTFMLSVRSKRLCLRADRSDVVSQSESESLESEDEWAGRGGFLTTGRFRAWQSVRQEIWTTRAKRGESHTYL</sequence>
<gene>
    <name evidence="2" type="ORF">CCH79_00000429</name>
</gene>
<keyword evidence="1" id="KW-0472">Membrane</keyword>
<organism evidence="2 3">
    <name type="scientific">Gambusia affinis</name>
    <name type="common">Western mosquitofish</name>
    <name type="synonym">Heterandria affinis</name>
    <dbReference type="NCBI Taxonomy" id="33528"/>
    <lineage>
        <taxon>Eukaryota</taxon>
        <taxon>Metazoa</taxon>
        <taxon>Chordata</taxon>
        <taxon>Craniata</taxon>
        <taxon>Vertebrata</taxon>
        <taxon>Euteleostomi</taxon>
        <taxon>Actinopterygii</taxon>
        <taxon>Neopterygii</taxon>
        <taxon>Teleostei</taxon>
        <taxon>Neoteleostei</taxon>
        <taxon>Acanthomorphata</taxon>
        <taxon>Ovalentaria</taxon>
        <taxon>Atherinomorphae</taxon>
        <taxon>Cyprinodontiformes</taxon>
        <taxon>Poeciliidae</taxon>
        <taxon>Poeciliinae</taxon>
        <taxon>Gambusia</taxon>
    </lineage>
</organism>
<protein>
    <submittedName>
        <fullName evidence="2">Uncharacterized protein</fullName>
    </submittedName>
</protein>
<keyword evidence="3" id="KW-1185">Reference proteome</keyword>
<name>A0A315VWI8_GAMAF</name>
<evidence type="ECO:0000256" key="1">
    <source>
        <dbReference type="SAM" id="Phobius"/>
    </source>
</evidence>
<feature type="transmembrane region" description="Helical" evidence="1">
    <location>
        <begin position="58"/>
        <end position="80"/>
    </location>
</feature>
<keyword evidence="1" id="KW-0812">Transmembrane</keyword>
<keyword evidence="1" id="KW-1133">Transmembrane helix</keyword>
<dbReference type="Proteomes" id="UP000250572">
    <property type="component" value="Unassembled WGS sequence"/>
</dbReference>
<dbReference type="AlphaFoldDB" id="A0A315VWI8"/>
<evidence type="ECO:0000313" key="3">
    <source>
        <dbReference type="Proteomes" id="UP000250572"/>
    </source>
</evidence>